<reference evidence="3" key="2">
    <citation type="journal article" date="2021" name="PeerJ">
        <title>Extensive microbial diversity within the chicken gut microbiome revealed by metagenomics and culture.</title>
        <authorList>
            <person name="Gilroy R."/>
            <person name="Ravi A."/>
            <person name="Getino M."/>
            <person name="Pursley I."/>
            <person name="Horton D.L."/>
            <person name="Alikhan N.F."/>
            <person name="Baker D."/>
            <person name="Gharbi K."/>
            <person name="Hall N."/>
            <person name="Watson M."/>
            <person name="Adriaenssens E.M."/>
            <person name="Foster-Nyarko E."/>
            <person name="Jarju S."/>
            <person name="Secka A."/>
            <person name="Antonio M."/>
            <person name="Oren A."/>
            <person name="Chaudhuri R.R."/>
            <person name="La Ragione R."/>
            <person name="Hildebrand F."/>
            <person name="Pallen M.J."/>
        </authorList>
    </citation>
    <scope>NUCLEOTIDE SEQUENCE</scope>
    <source>
        <strain evidence="3">CHK199-13235</strain>
    </source>
</reference>
<reference evidence="3" key="1">
    <citation type="submission" date="2020-10" db="EMBL/GenBank/DDBJ databases">
        <authorList>
            <person name="Gilroy R."/>
        </authorList>
    </citation>
    <scope>NUCLEOTIDE SEQUENCE</scope>
    <source>
        <strain evidence="3">CHK199-13235</strain>
    </source>
</reference>
<evidence type="ECO:0000313" key="4">
    <source>
        <dbReference type="Proteomes" id="UP000824002"/>
    </source>
</evidence>
<protein>
    <submittedName>
        <fullName evidence="3">PhnD/SsuA/transferrin family substrate-binding protein</fullName>
    </submittedName>
</protein>
<evidence type="ECO:0000256" key="1">
    <source>
        <dbReference type="SAM" id="MobiDB-lite"/>
    </source>
</evidence>
<sequence length="367" mass="39154">MKIQKVLTSTFAAVLMISMLAGCSAAAGGESSQTADNSAANSQPQESNAEETSGNYADTITLVWYPNESAEDYDVAREEYARLFKEATGKEVEQKLTTDYAIAIESLASGTAQICFMGAQGYIEAKNANDAVEPLFVNSGASGTLDDALYYSFLCVNKGEEGEYADGDGYSIDNIQGKRMSFVSNSSTSGFKVPSSSIISHFADQNLTEDDLIEGGEDMLFSQVLFGGSHQGSAFNLLSGKADVAAFCDTEIAPYAACVDGEENTAGATYAINADASAPFDTVTGKEFVIIQSTPVLNGPFAYNSDALDPVDVKAIQDLFTSDEVANNELIFVPADSDGVGMFEKTDQERFVLVDDSWFDPIRDLSK</sequence>
<dbReference type="Gene3D" id="3.40.190.10">
    <property type="entry name" value="Periplasmic binding protein-like II"/>
    <property type="match status" value="2"/>
</dbReference>
<keyword evidence="2" id="KW-0732">Signal</keyword>
<gene>
    <name evidence="3" type="ORF">IAB51_05670</name>
</gene>
<organism evidence="3 4">
    <name type="scientific">Candidatus Merdivicinus excrementipullorum</name>
    <dbReference type="NCBI Taxonomy" id="2840867"/>
    <lineage>
        <taxon>Bacteria</taxon>
        <taxon>Bacillati</taxon>
        <taxon>Bacillota</taxon>
        <taxon>Clostridia</taxon>
        <taxon>Eubacteriales</taxon>
        <taxon>Oscillospiraceae</taxon>
        <taxon>Oscillospiraceae incertae sedis</taxon>
        <taxon>Candidatus Merdivicinus</taxon>
    </lineage>
</organism>
<proteinExistence type="predicted"/>
<evidence type="ECO:0000256" key="2">
    <source>
        <dbReference type="SAM" id="SignalP"/>
    </source>
</evidence>
<feature type="signal peptide" evidence="2">
    <location>
        <begin position="1"/>
        <end position="27"/>
    </location>
</feature>
<dbReference type="PANTHER" id="PTHR35841">
    <property type="entry name" value="PHOSPHONATES-BINDING PERIPLASMIC PROTEIN"/>
    <property type="match status" value="1"/>
</dbReference>
<feature type="chain" id="PRO_5039445247" evidence="2">
    <location>
        <begin position="28"/>
        <end position="367"/>
    </location>
</feature>
<name>A0A9D1FM10_9FIRM</name>
<dbReference type="EMBL" id="DVJP01000039">
    <property type="protein sequence ID" value="HIS76286.1"/>
    <property type="molecule type" value="Genomic_DNA"/>
</dbReference>
<feature type="compositionally biased region" description="Polar residues" evidence="1">
    <location>
        <begin position="33"/>
        <end position="53"/>
    </location>
</feature>
<dbReference type="PROSITE" id="PS51257">
    <property type="entry name" value="PROKAR_LIPOPROTEIN"/>
    <property type="match status" value="1"/>
</dbReference>
<dbReference type="SUPFAM" id="SSF53850">
    <property type="entry name" value="Periplasmic binding protein-like II"/>
    <property type="match status" value="1"/>
</dbReference>
<dbReference type="Pfam" id="PF12974">
    <property type="entry name" value="Phosphonate-bd"/>
    <property type="match status" value="1"/>
</dbReference>
<accession>A0A9D1FM10</accession>
<evidence type="ECO:0000313" key="3">
    <source>
        <dbReference type="EMBL" id="HIS76286.1"/>
    </source>
</evidence>
<dbReference type="PANTHER" id="PTHR35841:SF1">
    <property type="entry name" value="PHOSPHONATES-BINDING PERIPLASMIC PROTEIN"/>
    <property type="match status" value="1"/>
</dbReference>
<feature type="region of interest" description="Disordered" evidence="1">
    <location>
        <begin position="31"/>
        <end position="53"/>
    </location>
</feature>
<comment type="caution">
    <text evidence="3">The sequence shown here is derived from an EMBL/GenBank/DDBJ whole genome shotgun (WGS) entry which is preliminary data.</text>
</comment>
<dbReference type="Proteomes" id="UP000824002">
    <property type="component" value="Unassembled WGS sequence"/>
</dbReference>
<dbReference type="AlphaFoldDB" id="A0A9D1FM10"/>